<protein>
    <submittedName>
        <fullName evidence="2">(wild Malaysian banana) hypothetical protein</fullName>
    </submittedName>
</protein>
<dbReference type="Gramene" id="Ma10_t02330.1">
    <property type="protein sequence ID" value="Ma10_p02330.1"/>
    <property type="gene ID" value="Ma10_g02330"/>
</dbReference>
<accession>A0A804KRQ2</accession>
<evidence type="ECO:0000313" key="4">
    <source>
        <dbReference type="Proteomes" id="UP000012960"/>
    </source>
</evidence>
<dbReference type="EMBL" id="HG996476">
    <property type="protein sequence ID" value="CAG1852261.1"/>
    <property type="molecule type" value="Genomic_DNA"/>
</dbReference>
<dbReference type="EnsemblPlants" id="Ma10_t02330.1">
    <property type="protein sequence ID" value="Ma10_p02330.1"/>
    <property type="gene ID" value="Ma10_g02330"/>
</dbReference>
<dbReference type="AlphaFoldDB" id="A0A804KRQ2"/>
<organism evidence="3 4">
    <name type="scientific">Musa acuminata subsp. malaccensis</name>
    <name type="common">Wild banana</name>
    <name type="synonym">Musa malaccensis</name>
    <dbReference type="NCBI Taxonomy" id="214687"/>
    <lineage>
        <taxon>Eukaryota</taxon>
        <taxon>Viridiplantae</taxon>
        <taxon>Streptophyta</taxon>
        <taxon>Embryophyta</taxon>
        <taxon>Tracheophyta</taxon>
        <taxon>Spermatophyta</taxon>
        <taxon>Magnoliopsida</taxon>
        <taxon>Liliopsida</taxon>
        <taxon>Zingiberales</taxon>
        <taxon>Musaceae</taxon>
        <taxon>Musa</taxon>
    </lineage>
</organism>
<reference evidence="3" key="2">
    <citation type="submission" date="2021-05" db="UniProtKB">
        <authorList>
            <consortium name="EnsemblPlants"/>
        </authorList>
    </citation>
    <scope>IDENTIFICATION</scope>
    <source>
        <strain evidence="3">subsp. malaccensis</strain>
    </source>
</reference>
<reference evidence="2" key="1">
    <citation type="submission" date="2021-03" db="EMBL/GenBank/DDBJ databases">
        <authorList>
            <consortium name="Genoscope - CEA"/>
            <person name="William W."/>
        </authorList>
    </citation>
    <scope>NUCLEOTIDE SEQUENCE</scope>
    <source>
        <strain evidence="2">Doubled-haploid Pahang</strain>
    </source>
</reference>
<evidence type="ECO:0000313" key="3">
    <source>
        <dbReference type="EnsemblPlants" id="Ma10_p02330.1"/>
    </source>
</evidence>
<dbReference type="InParanoid" id="A0A804KRQ2"/>
<dbReference type="Proteomes" id="UP000012960">
    <property type="component" value="Unplaced"/>
</dbReference>
<sequence length="119" mass="13000">MITTLTLFELCHANASFVSRTVAFEHPVFEPPLQLSPSVASSPAVAVLFRRHVRAMPHAPSLLTTSHSPSLARSRHSSPSFLSVTSGFDIHEVHGTSSSNYTTMQHNHPKSLGRCRLTP</sequence>
<gene>
    <name evidence="2" type="ORF">GSMUA_101400.1</name>
</gene>
<proteinExistence type="predicted"/>
<evidence type="ECO:0000256" key="1">
    <source>
        <dbReference type="SAM" id="MobiDB-lite"/>
    </source>
</evidence>
<feature type="compositionally biased region" description="Polar residues" evidence="1">
    <location>
        <begin position="96"/>
        <end position="106"/>
    </location>
</feature>
<evidence type="ECO:0000313" key="2">
    <source>
        <dbReference type="EMBL" id="CAG1852261.1"/>
    </source>
</evidence>
<name>A0A804KRQ2_MUSAM</name>
<feature type="region of interest" description="Disordered" evidence="1">
    <location>
        <begin position="96"/>
        <end position="119"/>
    </location>
</feature>
<keyword evidence="4" id="KW-1185">Reference proteome</keyword>